<dbReference type="InterPro" id="IPR017927">
    <property type="entry name" value="FAD-bd_FR_type"/>
</dbReference>
<sequence length="468" mass="50308">MTAAPAGTHRPVPAPARPAATPAWWADVVGFAIGASALVVTTLWVRNGGVQALLAGGPALAASVGRLTGLLAADLMLLQVLLMARVPMVERAFGQDRLVRWHRVVGFVSFNLMLVHIQWTVFGAVGVSGDGFGAVLSGIVLTYPGLLPAAAGSVLLVVVVVVSVRAARRRLRYESWHLVHLYAYAGVGLALPHQVWNGRDFTGSPAARAYWWSLYALCAGAVVVFRLGVPLWRNLLHRLRVSDVVDEGAGITSVYLSGKHLERLPVRAGQYFTWRFLDGNGWTWGNPFSLSATPDRDRLRISVKNVGDATARVARLRPGTRVLIEGPFGKLTGESYDGGPVVLLACGIGITPMLSLLGELPYGPDEATLLYRVRNEAEAVFREELAWYAAHRGVRVVYLVGPRAERPSWLPRDLADDGDVTGLTRVVPGIAGARVYVCGPEAWADRVAAAAGVAGVPAECLHTEKFSW</sequence>
<feature type="transmembrane region" description="Helical" evidence="13">
    <location>
        <begin position="179"/>
        <end position="197"/>
    </location>
</feature>
<protein>
    <submittedName>
        <fullName evidence="15">Oxidoreductase</fullName>
    </submittedName>
</protein>
<keyword evidence="8 13" id="KW-1133">Transmembrane helix</keyword>
<evidence type="ECO:0000256" key="12">
    <source>
        <dbReference type="ARBA" id="ARBA00023136"/>
    </source>
</evidence>
<feature type="transmembrane region" description="Helical" evidence="13">
    <location>
        <begin position="24"/>
        <end position="44"/>
    </location>
</feature>
<feature type="transmembrane region" description="Helical" evidence="13">
    <location>
        <begin position="145"/>
        <end position="167"/>
    </location>
</feature>
<dbReference type="InterPro" id="IPR013130">
    <property type="entry name" value="Fe3_Rdtase_TM_dom"/>
</dbReference>
<feature type="transmembrane region" description="Helical" evidence="13">
    <location>
        <begin position="64"/>
        <end position="84"/>
    </location>
</feature>
<dbReference type="PROSITE" id="PS51384">
    <property type="entry name" value="FAD_FR"/>
    <property type="match status" value="1"/>
</dbReference>
<keyword evidence="11" id="KW-0411">Iron-sulfur</keyword>
<evidence type="ECO:0000256" key="11">
    <source>
        <dbReference type="ARBA" id="ARBA00023014"/>
    </source>
</evidence>
<dbReference type="GO" id="GO:0016491">
    <property type="term" value="F:oxidoreductase activity"/>
    <property type="evidence" value="ECO:0007669"/>
    <property type="project" value="UniProtKB-KW"/>
</dbReference>
<evidence type="ECO:0000256" key="1">
    <source>
        <dbReference type="ARBA" id="ARBA00001974"/>
    </source>
</evidence>
<feature type="transmembrane region" description="Helical" evidence="13">
    <location>
        <begin position="104"/>
        <end position="125"/>
    </location>
</feature>
<proteinExistence type="predicted"/>
<keyword evidence="7" id="KW-0274">FAD</keyword>
<evidence type="ECO:0000256" key="8">
    <source>
        <dbReference type="ARBA" id="ARBA00022989"/>
    </source>
</evidence>
<dbReference type="EMBL" id="BOPF01000022">
    <property type="protein sequence ID" value="GIJ48795.1"/>
    <property type="molecule type" value="Genomic_DNA"/>
</dbReference>
<evidence type="ECO:0000313" key="15">
    <source>
        <dbReference type="EMBL" id="GIJ48795.1"/>
    </source>
</evidence>
<dbReference type="InterPro" id="IPR050415">
    <property type="entry name" value="MRET"/>
</dbReference>
<evidence type="ECO:0000256" key="10">
    <source>
        <dbReference type="ARBA" id="ARBA00023004"/>
    </source>
</evidence>
<keyword evidence="12 13" id="KW-0472">Membrane</keyword>
<name>A0A8J3YRV0_9ACTN</name>
<dbReference type="GO" id="GO:0051537">
    <property type="term" value="F:2 iron, 2 sulfur cluster binding"/>
    <property type="evidence" value="ECO:0007669"/>
    <property type="project" value="UniProtKB-KW"/>
</dbReference>
<dbReference type="GO" id="GO:0046872">
    <property type="term" value="F:metal ion binding"/>
    <property type="evidence" value="ECO:0007669"/>
    <property type="project" value="UniProtKB-KW"/>
</dbReference>
<evidence type="ECO:0000256" key="9">
    <source>
        <dbReference type="ARBA" id="ARBA00023002"/>
    </source>
</evidence>
<keyword evidence="5" id="KW-0001">2Fe-2S</keyword>
<evidence type="ECO:0000256" key="4">
    <source>
        <dbReference type="ARBA" id="ARBA00022692"/>
    </source>
</evidence>
<evidence type="ECO:0000313" key="16">
    <source>
        <dbReference type="Proteomes" id="UP000619260"/>
    </source>
</evidence>
<dbReference type="GO" id="GO:0050660">
    <property type="term" value="F:flavin adenine dinucleotide binding"/>
    <property type="evidence" value="ECO:0007669"/>
    <property type="project" value="TreeGrafter"/>
</dbReference>
<keyword evidence="16" id="KW-1185">Reference proteome</keyword>
<keyword evidence="9" id="KW-0560">Oxidoreductase</keyword>
<keyword evidence="4 13" id="KW-0812">Transmembrane</keyword>
<dbReference type="Pfam" id="PF00175">
    <property type="entry name" value="NAD_binding_1"/>
    <property type="match status" value="1"/>
</dbReference>
<reference evidence="15" key="1">
    <citation type="submission" date="2021-01" db="EMBL/GenBank/DDBJ databases">
        <title>Whole genome shotgun sequence of Virgisporangium aliadipatigenens NBRC 105644.</title>
        <authorList>
            <person name="Komaki H."/>
            <person name="Tamura T."/>
        </authorList>
    </citation>
    <scope>NUCLEOTIDE SEQUENCE</scope>
    <source>
        <strain evidence="15">NBRC 105644</strain>
    </source>
</reference>
<dbReference type="PANTHER" id="PTHR47354">
    <property type="entry name" value="NADH OXIDOREDUCTASE HCR"/>
    <property type="match status" value="1"/>
</dbReference>
<evidence type="ECO:0000256" key="5">
    <source>
        <dbReference type="ARBA" id="ARBA00022714"/>
    </source>
</evidence>
<dbReference type="RefSeq" id="WP_239153392.1">
    <property type="nucleotide sequence ID" value="NZ_BOPF01000022.1"/>
</dbReference>
<evidence type="ECO:0000256" key="3">
    <source>
        <dbReference type="ARBA" id="ARBA00022630"/>
    </source>
</evidence>
<evidence type="ECO:0000256" key="6">
    <source>
        <dbReference type="ARBA" id="ARBA00022723"/>
    </source>
</evidence>
<feature type="transmembrane region" description="Helical" evidence="13">
    <location>
        <begin position="209"/>
        <end position="229"/>
    </location>
</feature>
<organism evidence="15 16">
    <name type="scientific">Virgisporangium aliadipatigenens</name>
    <dbReference type="NCBI Taxonomy" id="741659"/>
    <lineage>
        <taxon>Bacteria</taxon>
        <taxon>Bacillati</taxon>
        <taxon>Actinomycetota</taxon>
        <taxon>Actinomycetes</taxon>
        <taxon>Micromonosporales</taxon>
        <taxon>Micromonosporaceae</taxon>
        <taxon>Virgisporangium</taxon>
    </lineage>
</organism>
<keyword evidence="6" id="KW-0479">Metal-binding</keyword>
<accession>A0A8J3YRV0</accession>
<dbReference type="AlphaFoldDB" id="A0A8J3YRV0"/>
<evidence type="ECO:0000256" key="13">
    <source>
        <dbReference type="SAM" id="Phobius"/>
    </source>
</evidence>
<dbReference type="SUPFAM" id="SSF63380">
    <property type="entry name" value="Riboflavin synthase domain-like"/>
    <property type="match status" value="1"/>
</dbReference>
<keyword evidence="10" id="KW-0408">Iron</keyword>
<dbReference type="InterPro" id="IPR001433">
    <property type="entry name" value="OxRdtase_FAD/NAD-bd"/>
</dbReference>
<comment type="cofactor">
    <cofactor evidence="1">
        <name>FAD</name>
        <dbReference type="ChEBI" id="CHEBI:57692"/>
    </cofactor>
</comment>
<dbReference type="GO" id="GO:0016020">
    <property type="term" value="C:membrane"/>
    <property type="evidence" value="ECO:0007669"/>
    <property type="project" value="UniProtKB-SubCell"/>
</dbReference>
<dbReference type="PANTHER" id="PTHR47354:SF8">
    <property type="entry name" value="1,2-PHENYLACETYL-COA EPOXIDASE, SUBUNIT E"/>
    <property type="match status" value="1"/>
</dbReference>
<dbReference type="Gene3D" id="3.40.50.80">
    <property type="entry name" value="Nucleotide-binding domain of ferredoxin-NADP reductase (FNR) module"/>
    <property type="match status" value="1"/>
</dbReference>
<dbReference type="Proteomes" id="UP000619260">
    <property type="component" value="Unassembled WGS sequence"/>
</dbReference>
<comment type="subcellular location">
    <subcellularLocation>
        <location evidence="2">Membrane</location>
        <topology evidence="2">Multi-pass membrane protein</topology>
    </subcellularLocation>
</comment>
<dbReference type="InterPro" id="IPR017938">
    <property type="entry name" value="Riboflavin_synthase-like_b-brl"/>
</dbReference>
<gene>
    <name evidence="15" type="ORF">Val02_56810</name>
</gene>
<evidence type="ECO:0000256" key="7">
    <source>
        <dbReference type="ARBA" id="ARBA00022827"/>
    </source>
</evidence>
<dbReference type="SUPFAM" id="SSF52343">
    <property type="entry name" value="Ferredoxin reductase-like, C-terminal NADP-linked domain"/>
    <property type="match status" value="1"/>
</dbReference>
<dbReference type="InterPro" id="IPR039261">
    <property type="entry name" value="FNR_nucleotide-bd"/>
</dbReference>
<feature type="domain" description="FAD-binding FR-type" evidence="14">
    <location>
        <begin position="234"/>
        <end position="334"/>
    </location>
</feature>
<dbReference type="Pfam" id="PF01794">
    <property type="entry name" value="Ferric_reduct"/>
    <property type="match status" value="1"/>
</dbReference>
<dbReference type="Gene3D" id="2.40.30.10">
    <property type="entry name" value="Translation factors"/>
    <property type="match status" value="1"/>
</dbReference>
<evidence type="ECO:0000256" key="2">
    <source>
        <dbReference type="ARBA" id="ARBA00004141"/>
    </source>
</evidence>
<keyword evidence="3" id="KW-0285">Flavoprotein</keyword>
<evidence type="ECO:0000259" key="14">
    <source>
        <dbReference type="PROSITE" id="PS51384"/>
    </source>
</evidence>
<comment type="caution">
    <text evidence="15">The sequence shown here is derived from an EMBL/GenBank/DDBJ whole genome shotgun (WGS) entry which is preliminary data.</text>
</comment>